<proteinExistence type="inferred from homology"/>
<evidence type="ECO:0000256" key="9">
    <source>
        <dbReference type="ARBA" id="ARBA00022984"/>
    </source>
</evidence>
<evidence type="ECO:0000256" key="13">
    <source>
        <dbReference type="ARBA" id="ARBA00023316"/>
    </source>
</evidence>
<keyword evidence="6" id="KW-0808">Transferase</keyword>
<evidence type="ECO:0000256" key="7">
    <source>
        <dbReference type="ARBA" id="ARBA00022692"/>
    </source>
</evidence>
<protein>
    <recommendedName>
        <fullName evidence="17">Probable peptidoglycan glycosyltransferase FtsW</fullName>
        <ecNumber evidence="19">2.4.99.28</ecNumber>
    </recommendedName>
    <alternativeName>
        <fullName evidence="18">Cell division protein FtsW</fullName>
    </alternativeName>
    <alternativeName>
        <fullName evidence="15">Cell wall polymerase</fullName>
    </alternativeName>
    <alternativeName>
        <fullName evidence="14">Peptidoglycan polymerase</fullName>
    </alternativeName>
</protein>
<dbReference type="Pfam" id="PF01098">
    <property type="entry name" value="FTSW_RODA_SPOVE"/>
    <property type="match status" value="1"/>
</dbReference>
<keyword evidence="9" id="KW-0573">Peptidoglycan synthesis</keyword>
<dbReference type="GO" id="GO:0008360">
    <property type="term" value="P:regulation of cell shape"/>
    <property type="evidence" value="ECO:0007669"/>
    <property type="project" value="UniProtKB-KW"/>
</dbReference>
<comment type="subcellular location">
    <subcellularLocation>
        <location evidence="1">Cell membrane</location>
        <topology evidence="1">Multi-pass membrane protein</topology>
    </subcellularLocation>
</comment>
<dbReference type="Proteomes" id="UP001321825">
    <property type="component" value="Chromosome"/>
</dbReference>
<keyword evidence="5" id="KW-0328">Glycosyltransferase</keyword>
<accession>A0AAU9C8F0</accession>
<evidence type="ECO:0000256" key="8">
    <source>
        <dbReference type="ARBA" id="ARBA00022960"/>
    </source>
</evidence>
<feature type="transmembrane region" description="Helical" evidence="21">
    <location>
        <begin position="345"/>
        <end position="365"/>
    </location>
</feature>
<evidence type="ECO:0000256" key="2">
    <source>
        <dbReference type="ARBA" id="ARBA00004752"/>
    </source>
</evidence>
<evidence type="ECO:0000256" key="14">
    <source>
        <dbReference type="ARBA" id="ARBA00032370"/>
    </source>
</evidence>
<feature type="transmembrane region" description="Helical" evidence="21">
    <location>
        <begin position="119"/>
        <end position="136"/>
    </location>
</feature>
<dbReference type="InterPro" id="IPR013437">
    <property type="entry name" value="FtsW"/>
</dbReference>
<evidence type="ECO:0000313" key="22">
    <source>
        <dbReference type="EMBL" id="BCX80719.1"/>
    </source>
</evidence>
<evidence type="ECO:0000256" key="17">
    <source>
        <dbReference type="ARBA" id="ARBA00041185"/>
    </source>
</evidence>
<dbReference type="PANTHER" id="PTHR30474">
    <property type="entry name" value="CELL CYCLE PROTEIN"/>
    <property type="match status" value="1"/>
</dbReference>
<evidence type="ECO:0000256" key="10">
    <source>
        <dbReference type="ARBA" id="ARBA00022989"/>
    </source>
</evidence>
<dbReference type="GO" id="GO:0009252">
    <property type="term" value="P:peptidoglycan biosynthetic process"/>
    <property type="evidence" value="ECO:0007669"/>
    <property type="project" value="UniProtKB-KW"/>
</dbReference>
<dbReference type="PANTHER" id="PTHR30474:SF2">
    <property type="entry name" value="PEPTIDOGLYCAN GLYCOSYLTRANSFERASE FTSW-RELATED"/>
    <property type="match status" value="1"/>
</dbReference>
<feature type="transmembrane region" description="Helical" evidence="21">
    <location>
        <begin position="21"/>
        <end position="44"/>
    </location>
</feature>
<dbReference type="PROSITE" id="PS00428">
    <property type="entry name" value="FTSW_RODA_SPOVE"/>
    <property type="match status" value="1"/>
</dbReference>
<evidence type="ECO:0000256" key="21">
    <source>
        <dbReference type="SAM" id="Phobius"/>
    </source>
</evidence>
<comment type="pathway">
    <text evidence="2">Cell wall biogenesis; peptidoglycan biosynthesis.</text>
</comment>
<feature type="transmembrane region" description="Helical" evidence="21">
    <location>
        <begin position="171"/>
        <end position="188"/>
    </location>
</feature>
<feature type="transmembrane region" description="Helical" evidence="21">
    <location>
        <begin position="81"/>
        <end position="99"/>
    </location>
</feature>
<dbReference type="GO" id="GO:0032153">
    <property type="term" value="C:cell division site"/>
    <property type="evidence" value="ECO:0007669"/>
    <property type="project" value="TreeGrafter"/>
</dbReference>
<keyword evidence="23" id="KW-1185">Reference proteome</keyword>
<sequence length="387" mass="40678">MAVGSVTLSPPRAAPACDGPLLALGAALTGLGLVMMTSASVHLHGGGLDFAVRQVLHLGLGVALAWMVWRCPLRFWQRTGPLWLLLGLAALVAVKLPGIGVTVKGSTRWLDAGVMRLQVSAPFKLVAMIYLAGYLVRHGEALRRESLALLRPLVLLGLGVGLLLWEPDFGAAAVLLAAAAALLFLAGARLLPVLGLFALLGGGAALLVIFEPYRMRRVIGFLDPWAHARDEGYQLVQALVAFGLGGPFGVGLGNSVQKMFYLPEGHTDFILAVIGEELGWIGVAGILLAFAALLWRIFRTAELAARAGEAFGAWLAYGIGLLLGLTALINMGVNLGVLPTKGLPLPLVSYGGSALVCDLVTLGLVQRVYAEARETLAATPGRKPWRG</sequence>
<dbReference type="InterPro" id="IPR001182">
    <property type="entry name" value="FtsW/RodA"/>
</dbReference>
<dbReference type="NCBIfam" id="TIGR02614">
    <property type="entry name" value="ftsW"/>
    <property type="match status" value="1"/>
</dbReference>
<dbReference type="KEGG" id="mcau:MIT9_P0295"/>
<comment type="catalytic activity">
    <reaction evidence="20">
        <text>[GlcNAc-(1-&gt;4)-Mur2Ac(oyl-L-Ala-gamma-D-Glu-L-Lys-D-Ala-D-Ala)](n)-di-trans,octa-cis-undecaprenyl diphosphate + beta-D-GlcNAc-(1-&gt;4)-Mur2Ac(oyl-L-Ala-gamma-D-Glu-L-Lys-D-Ala-D-Ala)-di-trans,octa-cis-undecaprenyl diphosphate = [GlcNAc-(1-&gt;4)-Mur2Ac(oyl-L-Ala-gamma-D-Glu-L-Lys-D-Ala-D-Ala)](n+1)-di-trans,octa-cis-undecaprenyl diphosphate + di-trans,octa-cis-undecaprenyl diphosphate + H(+)</text>
        <dbReference type="Rhea" id="RHEA:23708"/>
        <dbReference type="Rhea" id="RHEA-COMP:9602"/>
        <dbReference type="Rhea" id="RHEA-COMP:9603"/>
        <dbReference type="ChEBI" id="CHEBI:15378"/>
        <dbReference type="ChEBI" id="CHEBI:58405"/>
        <dbReference type="ChEBI" id="CHEBI:60033"/>
        <dbReference type="ChEBI" id="CHEBI:78435"/>
        <dbReference type="EC" id="2.4.99.28"/>
    </reaction>
</comment>
<dbReference type="EC" id="2.4.99.28" evidence="19"/>
<evidence type="ECO:0000256" key="12">
    <source>
        <dbReference type="ARBA" id="ARBA00023306"/>
    </source>
</evidence>
<feature type="transmembrane region" description="Helical" evidence="21">
    <location>
        <begin position="193"/>
        <end position="210"/>
    </location>
</feature>
<evidence type="ECO:0000256" key="18">
    <source>
        <dbReference type="ARBA" id="ARBA00041418"/>
    </source>
</evidence>
<dbReference type="InterPro" id="IPR018365">
    <property type="entry name" value="Cell_cycle_FtsW-rel_CS"/>
</dbReference>
<dbReference type="AlphaFoldDB" id="A0AAU9C8F0"/>
<evidence type="ECO:0000313" key="23">
    <source>
        <dbReference type="Proteomes" id="UP001321825"/>
    </source>
</evidence>
<evidence type="ECO:0000256" key="19">
    <source>
        <dbReference type="ARBA" id="ARBA00044770"/>
    </source>
</evidence>
<evidence type="ECO:0000256" key="6">
    <source>
        <dbReference type="ARBA" id="ARBA00022679"/>
    </source>
</evidence>
<comment type="similarity">
    <text evidence="16">Belongs to the SEDS family. FtsW subfamily.</text>
</comment>
<keyword evidence="10 21" id="KW-1133">Transmembrane helix</keyword>
<evidence type="ECO:0000256" key="20">
    <source>
        <dbReference type="ARBA" id="ARBA00049902"/>
    </source>
</evidence>
<dbReference type="GO" id="GO:0008955">
    <property type="term" value="F:peptidoglycan glycosyltransferase activity"/>
    <property type="evidence" value="ECO:0007669"/>
    <property type="project" value="UniProtKB-EC"/>
</dbReference>
<evidence type="ECO:0000256" key="4">
    <source>
        <dbReference type="ARBA" id="ARBA00022618"/>
    </source>
</evidence>
<evidence type="ECO:0000256" key="5">
    <source>
        <dbReference type="ARBA" id="ARBA00022676"/>
    </source>
</evidence>
<evidence type="ECO:0000256" key="3">
    <source>
        <dbReference type="ARBA" id="ARBA00022475"/>
    </source>
</evidence>
<feature type="transmembrane region" description="Helical" evidence="21">
    <location>
        <begin position="148"/>
        <end position="165"/>
    </location>
</feature>
<keyword evidence="12" id="KW-0131">Cell cycle</keyword>
<keyword evidence="11 21" id="KW-0472">Membrane</keyword>
<dbReference type="EMBL" id="AP024714">
    <property type="protein sequence ID" value="BCX80719.1"/>
    <property type="molecule type" value="Genomic_DNA"/>
</dbReference>
<dbReference type="GO" id="GO:0051301">
    <property type="term" value="P:cell division"/>
    <property type="evidence" value="ECO:0007669"/>
    <property type="project" value="UniProtKB-KW"/>
</dbReference>
<evidence type="ECO:0000256" key="15">
    <source>
        <dbReference type="ARBA" id="ARBA00033270"/>
    </source>
</evidence>
<keyword evidence="3" id="KW-1003">Cell membrane</keyword>
<name>A0AAU9C8F0_9GAMM</name>
<dbReference type="GO" id="GO:0071555">
    <property type="term" value="P:cell wall organization"/>
    <property type="evidence" value="ECO:0007669"/>
    <property type="project" value="UniProtKB-KW"/>
</dbReference>
<feature type="transmembrane region" description="Helical" evidence="21">
    <location>
        <begin position="278"/>
        <end position="298"/>
    </location>
</feature>
<dbReference type="RefSeq" id="WP_317705670.1">
    <property type="nucleotide sequence ID" value="NZ_AP024714.1"/>
</dbReference>
<keyword evidence="7 21" id="KW-0812">Transmembrane</keyword>
<evidence type="ECO:0000256" key="1">
    <source>
        <dbReference type="ARBA" id="ARBA00004651"/>
    </source>
</evidence>
<dbReference type="GO" id="GO:0005886">
    <property type="term" value="C:plasma membrane"/>
    <property type="evidence" value="ECO:0007669"/>
    <property type="project" value="UniProtKB-SubCell"/>
</dbReference>
<evidence type="ECO:0000256" key="16">
    <source>
        <dbReference type="ARBA" id="ARBA00038053"/>
    </source>
</evidence>
<organism evidence="22 23">
    <name type="scientific">Methylomarinovum caldicuralii</name>
    <dbReference type="NCBI Taxonomy" id="438856"/>
    <lineage>
        <taxon>Bacteria</taxon>
        <taxon>Pseudomonadati</taxon>
        <taxon>Pseudomonadota</taxon>
        <taxon>Gammaproteobacteria</taxon>
        <taxon>Methylococcales</taxon>
        <taxon>Methylothermaceae</taxon>
        <taxon>Methylomarinovum</taxon>
    </lineage>
</organism>
<evidence type="ECO:0000256" key="11">
    <source>
        <dbReference type="ARBA" id="ARBA00023136"/>
    </source>
</evidence>
<keyword evidence="13" id="KW-0961">Cell wall biogenesis/degradation</keyword>
<dbReference type="GO" id="GO:0015648">
    <property type="term" value="F:lipid-linked peptidoglycan transporter activity"/>
    <property type="evidence" value="ECO:0007669"/>
    <property type="project" value="TreeGrafter"/>
</dbReference>
<feature type="transmembrane region" description="Helical" evidence="21">
    <location>
        <begin position="310"/>
        <end position="333"/>
    </location>
</feature>
<reference evidence="23" key="1">
    <citation type="journal article" date="2024" name="Int. J. Syst. Evol. Microbiol.">
        <title>Methylomarinovum tepidoasis sp. nov., a moderately thermophilic methanotroph of the family Methylothermaceae isolated from a deep-sea hydrothermal field.</title>
        <authorList>
            <person name="Hirayama H."/>
            <person name="Takaki Y."/>
            <person name="Abe M."/>
            <person name="Miyazaki M."/>
            <person name="Uematsu K."/>
            <person name="Matsui Y."/>
            <person name="Takai K."/>
        </authorList>
    </citation>
    <scope>NUCLEOTIDE SEQUENCE [LARGE SCALE GENOMIC DNA]</scope>
    <source>
        <strain evidence="23">IT-9</strain>
    </source>
</reference>
<feature type="transmembrane region" description="Helical" evidence="21">
    <location>
        <begin position="50"/>
        <end position="69"/>
    </location>
</feature>
<keyword evidence="4 22" id="KW-0132">Cell division</keyword>
<gene>
    <name evidence="22" type="ORF">MIT9_P0295</name>
</gene>
<keyword evidence="8" id="KW-0133">Cell shape</keyword>